<evidence type="ECO:0000256" key="11">
    <source>
        <dbReference type="ARBA" id="ARBA00022801"/>
    </source>
</evidence>
<evidence type="ECO:0000256" key="10">
    <source>
        <dbReference type="ARBA" id="ARBA00022763"/>
    </source>
</evidence>
<dbReference type="Gene3D" id="3.30.1490.70">
    <property type="match status" value="1"/>
</dbReference>
<dbReference type="PANTHER" id="PTHR42705">
    <property type="entry name" value="BIFUNCTIONAL NON-HOMOLOGOUS END JOINING PROTEIN LIGD"/>
    <property type="match status" value="1"/>
</dbReference>
<dbReference type="GO" id="GO:0004519">
    <property type="term" value="F:endonuclease activity"/>
    <property type="evidence" value="ECO:0007669"/>
    <property type="project" value="InterPro"/>
</dbReference>
<evidence type="ECO:0000313" key="28">
    <source>
        <dbReference type="EMBL" id="RCW72475.1"/>
    </source>
</evidence>
<dbReference type="PROSITE" id="PS51435">
    <property type="entry name" value="AP_NUCLEASE_F1_4"/>
    <property type="match status" value="1"/>
</dbReference>
<feature type="compositionally biased region" description="Low complexity" evidence="26">
    <location>
        <begin position="823"/>
        <end position="835"/>
    </location>
</feature>
<name>A0A368XX67_9BURK</name>
<evidence type="ECO:0000256" key="16">
    <source>
        <dbReference type="ARBA" id="ARBA00023125"/>
    </source>
</evidence>
<keyword evidence="13" id="KW-0067">ATP-binding</keyword>
<dbReference type="InterPro" id="IPR004808">
    <property type="entry name" value="AP_endonuc_1"/>
</dbReference>
<dbReference type="SUPFAM" id="SSF56091">
    <property type="entry name" value="DNA ligase/mRNA capping enzyme, catalytic domain"/>
    <property type="match status" value="1"/>
</dbReference>
<dbReference type="Gene3D" id="3.60.10.10">
    <property type="entry name" value="Endonuclease/exonuclease/phosphatase"/>
    <property type="match status" value="1"/>
</dbReference>
<dbReference type="GO" id="GO:0008311">
    <property type="term" value="F:double-stranded DNA 3'-5' DNA exonuclease activity"/>
    <property type="evidence" value="ECO:0007669"/>
    <property type="project" value="InterPro"/>
</dbReference>
<dbReference type="CDD" id="cd09086">
    <property type="entry name" value="ExoIII-like_AP-endo"/>
    <property type="match status" value="1"/>
</dbReference>
<dbReference type="InterPro" id="IPR014146">
    <property type="entry name" value="LigD_ligase_dom"/>
</dbReference>
<keyword evidence="17" id="KW-0233">DNA recombination</keyword>
<evidence type="ECO:0000256" key="9">
    <source>
        <dbReference type="ARBA" id="ARBA00022741"/>
    </source>
</evidence>
<protein>
    <recommendedName>
        <fullName evidence="3">DNA ligase (ATP)</fullName>
        <ecNumber evidence="3">6.5.1.1</ecNumber>
    </recommendedName>
    <alternativeName>
        <fullName evidence="21">NHEJ DNA polymerase</fullName>
    </alternativeName>
</protein>
<feature type="region of interest" description="Disordered" evidence="26">
    <location>
        <begin position="261"/>
        <end position="289"/>
    </location>
</feature>
<evidence type="ECO:0000256" key="25">
    <source>
        <dbReference type="PIRSR" id="PIRSR604808-3"/>
    </source>
</evidence>
<dbReference type="CDD" id="cd07906">
    <property type="entry name" value="Adenylation_DNA_ligase_LigD_LigC"/>
    <property type="match status" value="1"/>
</dbReference>
<dbReference type="InterPro" id="IPR012309">
    <property type="entry name" value="DNA_ligase_ATP-dep_C"/>
</dbReference>
<dbReference type="NCBIfam" id="TIGR02777">
    <property type="entry name" value="LigD_PE_dom"/>
    <property type="match status" value="1"/>
</dbReference>
<dbReference type="Gene3D" id="3.90.920.10">
    <property type="entry name" value="DNA primase, PRIM domain"/>
    <property type="match status" value="1"/>
</dbReference>
<keyword evidence="7" id="KW-0540">Nuclease</keyword>
<evidence type="ECO:0000256" key="12">
    <source>
        <dbReference type="ARBA" id="ARBA00022839"/>
    </source>
</evidence>
<keyword evidence="15" id="KW-0239">DNA-directed DNA polymerase</keyword>
<feature type="binding site" evidence="24">
    <location>
        <position position="149"/>
    </location>
    <ligand>
        <name>Mg(2+)</name>
        <dbReference type="ChEBI" id="CHEBI:18420"/>
        <label>1</label>
    </ligand>
</feature>
<dbReference type="InterPro" id="IPR012310">
    <property type="entry name" value="DNA_ligase_ATP-dep_cent"/>
</dbReference>
<dbReference type="PROSITE" id="PS00726">
    <property type="entry name" value="AP_NUCLEASE_F1_1"/>
    <property type="match status" value="1"/>
</dbReference>
<dbReference type="NCBIfam" id="TIGR02776">
    <property type="entry name" value="NHEJ_ligase_prk"/>
    <property type="match status" value="1"/>
</dbReference>
<dbReference type="GO" id="GO:0005524">
    <property type="term" value="F:ATP binding"/>
    <property type="evidence" value="ECO:0007669"/>
    <property type="project" value="UniProtKB-KW"/>
</dbReference>
<comment type="caution">
    <text evidence="28">The sequence shown here is derived from an EMBL/GenBank/DDBJ whole genome shotgun (WGS) entry which is preliminary data.</text>
</comment>
<keyword evidence="19 24" id="KW-0464">Manganese</keyword>
<proteinExistence type="inferred from homology"/>
<evidence type="ECO:0000256" key="4">
    <source>
        <dbReference type="ARBA" id="ARBA00022598"/>
    </source>
</evidence>
<evidence type="ECO:0000256" key="8">
    <source>
        <dbReference type="ARBA" id="ARBA00022723"/>
    </source>
</evidence>
<keyword evidence="8 24" id="KW-0479">Metal-binding</keyword>
<dbReference type="GO" id="GO:0003887">
    <property type="term" value="F:DNA-directed DNA polymerase activity"/>
    <property type="evidence" value="ECO:0007669"/>
    <property type="project" value="UniProtKB-KW"/>
</dbReference>
<dbReference type="InterPro" id="IPR012340">
    <property type="entry name" value="NA-bd_OB-fold"/>
</dbReference>
<keyword evidence="6" id="KW-0548">Nucleotidyltransferase</keyword>
<organism evidence="28 29">
    <name type="scientific">Pseudorhodoferax soli</name>
    <dbReference type="NCBI Taxonomy" id="545864"/>
    <lineage>
        <taxon>Bacteria</taxon>
        <taxon>Pseudomonadati</taxon>
        <taxon>Pseudomonadota</taxon>
        <taxon>Betaproteobacteria</taxon>
        <taxon>Burkholderiales</taxon>
        <taxon>Comamonadaceae</taxon>
    </lineage>
</organism>
<dbReference type="NCBIfam" id="TIGR02778">
    <property type="entry name" value="ligD_pol"/>
    <property type="match status" value="1"/>
</dbReference>
<dbReference type="OrthoDB" id="9802472at2"/>
<dbReference type="CDD" id="cd04862">
    <property type="entry name" value="PaeLigD_Pol_like"/>
    <property type="match status" value="1"/>
</dbReference>
<keyword evidence="20" id="KW-0511">Multifunctional enzyme</keyword>
<evidence type="ECO:0000256" key="24">
    <source>
        <dbReference type="PIRSR" id="PIRSR604808-2"/>
    </source>
</evidence>
<dbReference type="GO" id="GO:0003910">
    <property type="term" value="F:DNA ligase (ATP) activity"/>
    <property type="evidence" value="ECO:0007669"/>
    <property type="project" value="UniProtKB-EC"/>
</dbReference>
<evidence type="ECO:0000256" key="20">
    <source>
        <dbReference type="ARBA" id="ARBA00023268"/>
    </source>
</evidence>
<dbReference type="InterPro" id="IPR037493">
    <property type="entry name" value="ExoIII-like"/>
</dbReference>
<dbReference type="Pfam" id="PF21686">
    <property type="entry name" value="LigD_Prim-Pol"/>
    <property type="match status" value="1"/>
</dbReference>
<keyword evidence="9" id="KW-0547">Nucleotide-binding</keyword>
<dbReference type="NCBIfam" id="TIGR00633">
    <property type="entry name" value="xth"/>
    <property type="match status" value="1"/>
</dbReference>
<dbReference type="RefSeq" id="WP_114467906.1">
    <property type="nucleotide sequence ID" value="NZ_QPJK01000003.1"/>
</dbReference>
<evidence type="ECO:0000256" key="7">
    <source>
        <dbReference type="ARBA" id="ARBA00022722"/>
    </source>
</evidence>
<dbReference type="GO" id="GO:0046872">
    <property type="term" value="F:metal ion binding"/>
    <property type="evidence" value="ECO:0007669"/>
    <property type="project" value="UniProtKB-KW"/>
</dbReference>
<evidence type="ECO:0000256" key="13">
    <source>
        <dbReference type="ARBA" id="ARBA00022840"/>
    </source>
</evidence>
<dbReference type="InterPro" id="IPR052171">
    <property type="entry name" value="NHEJ_LigD"/>
</dbReference>
<feature type="domain" description="ATP-dependent DNA ligase family profile" evidence="27">
    <location>
        <begin position="599"/>
        <end position="722"/>
    </location>
</feature>
<reference evidence="28 29" key="1">
    <citation type="submission" date="2018-07" db="EMBL/GenBank/DDBJ databases">
        <title>Genomic Encyclopedia of Type Strains, Phase IV (KMG-IV): sequencing the most valuable type-strain genomes for metagenomic binning, comparative biology and taxonomic classification.</title>
        <authorList>
            <person name="Goeker M."/>
        </authorList>
    </citation>
    <scope>NUCLEOTIDE SEQUENCE [LARGE SCALE GENOMIC DNA]</scope>
    <source>
        <strain evidence="28 29">DSM 21634</strain>
    </source>
</reference>
<dbReference type="Gene3D" id="2.40.50.140">
    <property type="entry name" value="Nucleic acid-binding proteins"/>
    <property type="match status" value="1"/>
</dbReference>
<dbReference type="Pfam" id="PF03372">
    <property type="entry name" value="Exo_endo_phos"/>
    <property type="match status" value="1"/>
</dbReference>
<keyword evidence="4 28" id="KW-0436">Ligase</keyword>
<dbReference type="PANTHER" id="PTHR42705:SF2">
    <property type="entry name" value="BIFUNCTIONAL NON-HOMOLOGOUS END JOINING PROTEIN LIGD"/>
    <property type="match status" value="1"/>
</dbReference>
<dbReference type="InterPro" id="IPR020847">
    <property type="entry name" value="AP_endonuclease_F1_BS"/>
</dbReference>
<comment type="cofactor">
    <cofactor evidence="24">
        <name>Mg(2+)</name>
        <dbReference type="ChEBI" id="CHEBI:18420"/>
    </cofactor>
    <cofactor evidence="24">
        <name>Mn(2+)</name>
        <dbReference type="ChEBI" id="CHEBI:29035"/>
    </cofactor>
    <text evidence="24">Probably binds two magnesium or manganese ions per subunit.</text>
</comment>
<evidence type="ECO:0000256" key="5">
    <source>
        <dbReference type="ARBA" id="ARBA00022679"/>
    </source>
</evidence>
<evidence type="ECO:0000256" key="2">
    <source>
        <dbReference type="ARBA" id="ARBA00007092"/>
    </source>
</evidence>
<evidence type="ECO:0000256" key="26">
    <source>
        <dbReference type="SAM" id="MobiDB-lite"/>
    </source>
</evidence>
<gene>
    <name evidence="28" type="ORF">DES41_10380</name>
</gene>
<evidence type="ECO:0000256" key="21">
    <source>
        <dbReference type="ARBA" id="ARBA00029943"/>
    </source>
</evidence>
<feature type="binding site" evidence="24">
    <location>
        <position position="34"/>
    </location>
    <ligand>
        <name>Mg(2+)</name>
        <dbReference type="ChEBI" id="CHEBI:18420"/>
        <label>1</label>
    </ligand>
</feature>
<dbReference type="Pfam" id="PF13298">
    <property type="entry name" value="LigD_N"/>
    <property type="match status" value="1"/>
</dbReference>
<feature type="binding site" evidence="24">
    <location>
        <position position="246"/>
    </location>
    <ligand>
        <name>Mg(2+)</name>
        <dbReference type="ChEBI" id="CHEBI:18420"/>
        <label>1</label>
    </ligand>
</feature>
<dbReference type="EC" id="6.5.1.1" evidence="3"/>
<dbReference type="InterPro" id="IPR033651">
    <property type="entry name" value="PaeLigD_Pol-like"/>
</dbReference>
<evidence type="ECO:0000256" key="17">
    <source>
        <dbReference type="ARBA" id="ARBA00023172"/>
    </source>
</evidence>
<dbReference type="InterPro" id="IPR016059">
    <property type="entry name" value="DNA_ligase_ATP-dep_CS"/>
</dbReference>
<keyword evidence="18" id="KW-0234">DNA repair</keyword>
<feature type="active site" description="Proton acceptor" evidence="23">
    <location>
        <position position="246"/>
    </location>
</feature>
<feature type="site" description="Interaction with DNA substrate" evidence="25">
    <location>
        <position position="246"/>
    </location>
</feature>
<comment type="catalytic activity">
    <reaction evidence="22">
        <text>ATP + (deoxyribonucleotide)n-3'-hydroxyl + 5'-phospho-(deoxyribonucleotide)m = (deoxyribonucleotide)n+m + AMP + diphosphate.</text>
        <dbReference type="EC" id="6.5.1.1"/>
    </reaction>
</comment>
<dbReference type="GO" id="GO:0003677">
    <property type="term" value="F:DNA binding"/>
    <property type="evidence" value="ECO:0007669"/>
    <property type="project" value="UniProtKB-KW"/>
</dbReference>
<dbReference type="NCBIfam" id="NF004628">
    <property type="entry name" value="PRK05972.1"/>
    <property type="match status" value="1"/>
</dbReference>
<dbReference type="PROSITE" id="PS50160">
    <property type="entry name" value="DNA_LIGASE_A3"/>
    <property type="match status" value="1"/>
</dbReference>
<evidence type="ECO:0000256" key="1">
    <source>
        <dbReference type="ARBA" id="ARBA00001936"/>
    </source>
</evidence>
<feature type="region of interest" description="Disordered" evidence="26">
    <location>
        <begin position="472"/>
        <end position="497"/>
    </location>
</feature>
<keyword evidence="16" id="KW-0238">DNA-binding</keyword>
<accession>A0A368XX67</accession>
<feature type="active site" evidence="23">
    <location>
        <position position="106"/>
    </location>
</feature>
<dbReference type="Gene3D" id="3.30.470.30">
    <property type="entry name" value="DNA ligase/mRNA capping enzyme"/>
    <property type="match status" value="1"/>
</dbReference>
<dbReference type="Proteomes" id="UP000252884">
    <property type="component" value="Unassembled WGS sequence"/>
</dbReference>
<keyword evidence="29" id="KW-1185">Reference proteome</keyword>
<dbReference type="InterPro" id="IPR014144">
    <property type="entry name" value="LigD_PE_domain"/>
</dbReference>
<feature type="binding site" evidence="24">
    <location>
        <position position="147"/>
    </location>
    <ligand>
        <name>Mg(2+)</name>
        <dbReference type="ChEBI" id="CHEBI:18420"/>
        <label>1</label>
    </ligand>
</feature>
<dbReference type="SUPFAM" id="SSF50249">
    <property type="entry name" value="Nucleic acid-binding proteins"/>
    <property type="match status" value="1"/>
</dbReference>
<dbReference type="InterPro" id="IPR014145">
    <property type="entry name" value="LigD_pol_dom"/>
</dbReference>
<dbReference type="GO" id="GO:0006281">
    <property type="term" value="P:DNA repair"/>
    <property type="evidence" value="ECO:0007669"/>
    <property type="project" value="UniProtKB-KW"/>
</dbReference>
<keyword evidence="5" id="KW-0808">Transferase</keyword>
<evidence type="ECO:0000259" key="27">
    <source>
        <dbReference type="PROSITE" id="PS50160"/>
    </source>
</evidence>
<evidence type="ECO:0000256" key="19">
    <source>
        <dbReference type="ARBA" id="ARBA00023211"/>
    </source>
</evidence>
<dbReference type="InterPro" id="IPR036691">
    <property type="entry name" value="Endo/exonu/phosph_ase_sf"/>
</dbReference>
<evidence type="ECO:0000256" key="6">
    <source>
        <dbReference type="ARBA" id="ARBA00022695"/>
    </source>
</evidence>
<feature type="region of interest" description="Disordered" evidence="26">
    <location>
        <begin position="823"/>
        <end position="846"/>
    </location>
</feature>
<sequence length="1130" mass="124698">MRVATWNINNVRKRLDLLLDWLARTQPDVLALQELKTPTADYPAQALAEAGYQSLVVGQRTWNGVALLARGQAPLPVATALPGDPKDKEARYVEAAIQGVLFACLYLPNGNPQPGPKFEYKLRWFERLRQRAQALWDSGQPVVLLGDWNVVPTDADIYKPDTWRDDALLQPPVRERFAAVLAQGWTDALESVHPGGRQFTFWDYRRKRWERDAGLRIDHILVGAALKVRGAGVDRDERGREGASDHAPVWAELALGRARRTPQVDTAARPARRARAAAPAPAPDGEAPLARYNAKRDFSKTAEPAGTPRARAGADSQALAFVIQKHWASRLHYDLRLELDGVMVSWAVPKGPSYDPAVKQMAIHVEDHPVDYNSFEGSIPKGEYGAGKVIVWDRGSWEPVGDARAGLAKGKLVFHLHGEKLAGLWELVRISKPGAKQQEQWLFFKKRGDAWARPGTEYDVIAALPDSVVTHPLGPVEQREPQRVRQPARPALEAPDLQEARRAPLPAKLQPQLATLVSAVPSGNWIVESKFDGYRLLARSEQGSVRLFTRNGHDWTAKLGPVARAIADLGLDSAWLDGEIVVLDDAGLPDFNRLQNAIDNARTGDIEMFVFDIPFLGGMDLRALPLASRRDVLRKLFDERGEGIVRLSQSFDVLPGQLLEAACQMGMEGVMVKRADAPYTPGRSESWLKLKCQHRQEFVVVGFTDRAGAAGEVGSLLLGYHEGPLLRFAGSVGTGWGSETGRALKARLAGLRTDQPAVAPEDARPGRWSRRAAGSEHWVLPRLVVEVAFAEWTADDKVRHAVFRGIRSDKPAALIVRERPRPLGARPAPQARAPAKGTKLTHPERVIDPSSGLRKVDLVRYYESVADWMLPHLQGRPVSLVRGPSGITGELFFQKHDDKLAIPHVRNLPERLWPGHAALLEVPTAQALLACAQMNVIEFHTWNSRAGSIDKPDRIVFDLDPGEGTPWQQVQEAALLVRALLQELGLQCWLKTSGGKGLHVVVPLAPRLGYEAVKDFSQAVVQHLARTIPARFVAKSGPKNRVGKLFVDYLRNGHGATTAAAFSARSRPGLGVSMPVAWEQLADLKSGAQWTIATAREYLSFQQHDPWQDFWKTRQGLAAALKTLARATAR</sequence>
<comment type="similarity">
    <text evidence="2">Belongs to the DNA repair enzymes AP/ExoA family.</text>
</comment>
<dbReference type="PROSITE" id="PS00333">
    <property type="entry name" value="DNA_LIGASE_A2"/>
    <property type="match status" value="1"/>
</dbReference>
<evidence type="ECO:0000256" key="23">
    <source>
        <dbReference type="PIRSR" id="PIRSR604808-1"/>
    </source>
</evidence>
<dbReference type="InterPro" id="IPR014143">
    <property type="entry name" value="NHEJ_ligase_prk"/>
</dbReference>
<evidence type="ECO:0000256" key="3">
    <source>
        <dbReference type="ARBA" id="ARBA00012727"/>
    </source>
</evidence>
<evidence type="ECO:0000256" key="15">
    <source>
        <dbReference type="ARBA" id="ARBA00022932"/>
    </source>
</evidence>
<dbReference type="SUPFAM" id="SSF56219">
    <property type="entry name" value="DNase I-like"/>
    <property type="match status" value="1"/>
</dbReference>
<feature type="site" description="Transition state stabilizer" evidence="25">
    <location>
        <position position="149"/>
    </location>
</feature>
<evidence type="ECO:0000313" key="29">
    <source>
        <dbReference type="Proteomes" id="UP000252884"/>
    </source>
</evidence>
<keyword evidence="10" id="KW-0227">DNA damage</keyword>
<dbReference type="Pfam" id="PF01068">
    <property type="entry name" value="DNA_ligase_A_M"/>
    <property type="match status" value="1"/>
</dbReference>
<dbReference type="Pfam" id="PF04679">
    <property type="entry name" value="DNA_ligase_A_C"/>
    <property type="match status" value="1"/>
</dbReference>
<dbReference type="GO" id="GO:0006310">
    <property type="term" value="P:DNA recombination"/>
    <property type="evidence" value="ECO:0007669"/>
    <property type="project" value="UniProtKB-KW"/>
</dbReference>
<feature type="site" description="Important for catalytic activity" evidence="25">
    <location>
        <position position="218"/>
    </location>
</feature>
<feature type="binding site" evidence="24">
    <location>
        <position position="245"/>
    </location>
    <ligand>
        <name>Mg(2+)</name>
        <dbReference type="ChEBI" id="CHEBI:18420"/>
        <label>1</label>
    </ligand>
</feature>
<dbReference type="CDD" id="cd07971">
    <property type="entry name" value="OBF_DNA_ligase_LigD"/>
    <property type="match status" value="1"/>
</dbReference>
<dbReference type="AlphaFoldDB" id="A0A368XX67"/>
<comment type="cofactor">
    <cofactor evidence="1">
        <name>Mn(2+)</name>
        <dbReference type="ChEBI" id="CHEBI:29035"/>
    </cofactor>
</comment>
<keyword evidence="12" id="KW-0269">Exonuclease</keyword>
<feature type="active site" description="Proton donor/acceptor" evidence="23">
    <location>
        <position position="147"/>
    </location>
</feature>
<keyword evidence="11" id="KW-0378">Hydrolase</keyword>
<dbReference type="EMBL" id="QPJK01000003">
    <property type="protein sequence ID" value="RCW72475.1"/>
    <property type="molecule type" value="Genomic_DNA"/>
</dbReference>
<dbReference type="InterPro" id="IPR005135">
    <property type="entry name" value="Endo/exonuclease/phosphatase"/>
</dbReference>
<evidence type="ECO:0000256" key="14">
    <source>
        <dbReference type="ARBA" id="ARBA00022842"/>
    </source>
</evidence>
<evidence type="ECO:0000256" key="18">
    <source>
        <dbReference type="ARBA" id="ARBA00023204"/>
    </source>
</evidence>
<evidence type="ECO:0000256" key="22">
    <source>
        <dbReference type="ARBA" id="ARBA00034003"/>
    </source>
</evidence>
<feature type="binding site" evidence="24">
    <location>
        <position position="7"/>
    </location>
    <ligand>
        <name>Mg(2+)</name>
        <dbReference type="ChEBI" id="CHEBI:18420"/>
        <label>1</label>
    </ligand>
</feature>
<dbReference type="NCBIfam" id="TIGR02779">
    <property type="entry name" value="NHEJ_ligase_lig"/>
    <property type="match status" value="1"/>
</dbReference>
<dbReference type="NCBIfam" id="TIGR00195">
    <property type="entry name" value="exoDNase_III"/>
    <property type="match status" value="1"/>
</dbReference>
<keyword evidence="14 24" id="KW-0460">Magnesium</keyword>